<protein>
    <submittedName>
        <fullName evidence="1">Uncharacterized protein</fullName>
    </submittedName>
</protein>
<keyword evidence="2" id="KW-1185">Reference proteome</keyword>
<proteinExistence type="predicted"/>
<dbReference type="AlphaFoldDB" id="A0A5J5IY08"/>
<sequence>MADPLRTLTAIAIGATLVCGVGLSGGGADAADNGPIPDALMVDGQRLDADDGLTITTESFEMASGGGRVGTTYYTDPPTDGVISPQWVEGSSFAYAEEVVQLGYVGHGKAGANVSGGQRIVQVCFWWSRGGVRLTSNFCSDASFANGSWVAGREVTGSMNDTLDPVAPPTIFNISTARVDPNL</sequence>
<dbReference type="OrthoDB" id="5148242at2"/>
<name>A0A5J5IY08_9MICO</name>
<gene>
    <name evidence="1" type="ORF">F6B43_14590</name>
</gene>
<reference evidence="2" key="1">
    <citation type="submission" date="2019-09" db="EMBL/GenBank/DDBJ databases">
        <title>Mumia zhuanghuii sp. nov. isolated from the intestinal contents of plateau pika (Ochotona curzoniae) in the Qinghai-Tibet plateau of China.</title>
        <authorList>
            <person name="Tian Z."/>
        </authorList>
    </citation>
    <scope>NUCLEOTIDE SEQUENCE [LARGE SCALE GENOMIC DNA]</scope>
    <source>
        <strain evidence="2">JCM 30598</strain>
    </source>
</reference>
<comment type="caution">
    <text evidence="1">The sequence shown here is derived from an EMBL/GenBank/DDBJ whole genome shotgun (WGS) entry which is preliminary data.</text>
</comment>
<evidence type="ECO:0000313" key="1">
    <source>
        <dbReference type="EMBL" id="KAA9106381.1"/>
    </source>
</evidence>
<accession>A0A5J5IY08</accession>
<dbReference type="Proteomes" id="UP000325827">
    <property type="component" value="Unassembled WGS sequence"/>
</dbReference>
<evidence type="ECO:0000313" key="2">
    <source>
        <dbReference type="Proteomes" id="UP000325827"/>
    </source>
</evidence>
<organism evidence="1 2">
    <name type="scientific">Microbacterium rhizomatis</name>
    <dbReference type="NCBI Taxonomy" id="1631477"/>
    <lineage>
        <taxon>Bacteria</taxon>
        <taxon>Bacillati</taxon>
        <taxon>Actinomycetota</taxon>
        <taxon>Actinomycetes</taxon>
        <taxon>Micrococcales</taxon>
        <taxon>Microbacteriaceae</taxon>
        <taxon>Microbacterium</taxon>
    </lineage>
</organism>
<dbReference type="RefSeq" id="WP_150449722.1">
    <property type="nucleotide sequence ID" value="NZ_VYSA01000003.1"/>
</dbReference>
<dbReference type="EMBL" id="VYSA01000003">
    <property type="protein sequence ID" value="KAA9106381.1"/>
    <property type="molecule type" value="Genomic_DNA"/>
</dbReference>